<name>A0ABV5W9Y8_9BACI</name>
<evidence type="ECO:0000313" key="2">
    <source>
        <dbReference type="Proteomes" id="UP001589609"/>
    </source>
</evidence>
<dbReference type="Proteomes" id="UP001589609">
    <property type="component" value="Unassembled WGS sequence"/>
</dbReference>
<dbReference type="RefSeq" id="WP_379947371.1">
    <property type="nucleotide sequence ID" value="NZ_JAPCYI010000001.1"/>
</dbReference>
<dbReference type="EMBL" id="JBHMAF010000004">
    <property type="protein sequence ID" value="MFB9757088.1"/>
    <property type="molecule type" value="Genomic_DNA"/>
</dbReference>
<accession>A0ABV5W9Y8</accession>
<protein>
    <submittedName>
        <fullName evidence="1">Uncharacterized protein</fullName>
    </submittedName>
</protein>
<gene>
    <name evidence="1" type="ORF">ACFFMS_00770</name>
</gene>
<proteinExistence type="predicted"/>
<reference evidence="1 2" key="1">
    <citation type="submission" date="2024-09" db="EMBL/GenBank/DDBJ databases">
        <authorList>
            <person name="Sun Q."/>
            <person name="Mori K."/>
        </authorList>
    </citation>
    <scope>NUCLEOTIDE SEQUENCE [LARGE SCALE GENOMIC DNA]</scope>
    <source>
        <strain evidence="1 2">JCM 11201</strain>
    </source>
</reference>
<keyword evidence="2" id="KW-1185">Reference proteome</keyword>
<sequence>MTLQALLRSFANYASTQQHLEPLLPLEEKVICFRFKEESCALKMSRHEITLLEGVKGTDTITFWKEEDLHSLVSGLVRLQLLLRWKGTEYIGSYRTLLLAESLFHICKPLEKGA</sequence>
<evidence type="ECO:0000313" key="1">
    <source>
        <dbReference type="EMBL" id="MFB9757088.1"/>
    </source>
</evidence>
<comment type="caution">
    <text evidence="1">The sequence shown here is derived from an EMBL/GenBank/DDBJ whole genome shotgun (WGS) entry which is preliminary data.</text>
</comment>
<organism evidence="1 2">
    <name type="scientific">Ectobacillus funiculus</name>
    <dbReference type="NCBI Taxonomy" id="137993"/>
    <lineage>
        <taxon>Bacteria</taxon>
        <taxon>Bacillati</taxon>
        <taxon>Bacillota</taxon>
        <taxon>Bacilli</taxon>
        <taxon>Bacillales</taxon>
        <taxon>Bacillaceae</taxon>
        <taxon>Ectobacillus</taxon>
    </lineage>
</organism>